<keyword evidence="2" id="KW-1185">Reference proteome</keyword>
<proteinExistence type="predicted"/>
<evidence type="ECO:0000313" key="1">
    <source>
        <dbReference type="EMBL" id="TVU08115.1"/>
    </source>
</evidence>
<organism evidence="1 2">
    <name type="scientific">Eragrostis curvula</name>
    <name type="common">weeping love grass</name>
    <dbReference type="NCBI Taxonomy" id="38414"/>
    <lineage>
        <taxon>Eukaryota</taxon>
        <taxon>Viridiplantae</taxon>
        <taxon>Streptophyta</taxon>
        <taxon>Embryophyta</taxon>
        <taxon>Tracheophyta</taxon>
        <taxon>Spermatophyta</taxon>
        <taxon>Magnoliopsida</taxon>
        <taxon>Liliopsida</taxon>
        <taxon>Poales</taxon>
        <taxon>Poaceae</taxon>
        <taxon>PACMAD clade</taxon>
        <taxon>Chloridoideae</taxon>
        <taxon>Eragrostideae</taxon>
        <taxon>Eragrostidinae</taxon>
        <taxon>Eragrostis</taxon>
    </lineage>
</organism>
<accession>A0A5J9T9P3</accession>
<dbReference type="EMBL" id="RWGY01000039">
    <property type="protein sequence ID" value="TVU08115.1"/>
    <property type="molecule type" value="Genomic_DNA"/>
</dbReference>
<dbReference type="AlphaFoldDB" id="A0A5J9T9P3"/>
<reference evidence="1 2" key="1">
    <citation type="journal article" date="2019" name="Sci. Rep.">
        <title>A high-quality genome of Eragrostis curvula grass provides insights into Poaceae evolution and supports new strategies to enhance forage quality.</title>
        <authorList>
            <person name="Carballo J."/>
            <person name="Santos B.A.C.M."/>
            <person name="Zappacosta D."/>
            <person name="Garbus I."/>
            <person name="Selva J.P."/>
            <person name="Gallo C.A."/>
            <person name="Diaz A."/>
            <person name="Albertini E."/>
            <person name="Caccamo M."/>
            <person name="Echenique V."/>
        </authorList>
    </citation>
    <scope>NUCLEOTIDE SEQUENCE [LARGE SCALE GENOMIC DNA]</scope>
    <source>
        <strain evidence="2">cv. Victoria</strain>
        <tissue evidence="1">Leaf</tissue>
    </source>
</reference>
<dbReference type="Gramene" id="TVU08115">
    <property type="protein sequence ID" value="TVU08115"/>
    <property type="gene ID" value="EJB05_41502"/>
</dbReference>
<evidence type="ECO:0000313" key="2">
    <source>
        <dbReference type="Proteomes" id="UP000324897"/>
    </source>
</evidence>
<comment type="caution">
    <text evidence="1">The sequence shown here is derived from an EMBL/GenBank/DDBJ whole genome shotgun (WGS) entry which is preliminary data.</text>
</comment>
<name>A0A5J9T9P3_9POAL</name>
<gene>
    <name evidence="1" type="ORF">EJB05_41502</name>
</gene>
<sequence length="70" mass="7883">MPSSISRPECYSHSKVASLPVLTNRFGGKPRICYMREVLNSPVYAIQDSAFKKTGVISQHVKTNSRNGRW</sequence>
<dbReference type="Proteomes" id="UP000324897">
    <property type="component" value="Chromosome 3"/>
</dbReference>
<protein>
    <submittedName>
        <fullName evidence="1">Uncharacterized protein</fullName>
    </submittedName>
</protein>